<feature type="transmembrane region" description="Helical" evidence="1">
    <location>
        <begin position="40"/>
        <end position="58"/>
    </location>
</feature>
<accession>A0A8B2P6T4</accession>
<dbReference type="OrthoDB" id="9769144at2"/>
<dbReference type="PANTHER" id="PTHR37947">
    <property type="entry name" value="BLL2462 PROTEIN"/>
    <property type="match status" value="1"/>
</dbReference>
<evidence type="ECO:0008006" key="4">
    <source>
        <dbReference type="Google" id="ProtNLM"/>
    </source>
</evidence>
<proteinExistence type="predicted"/>
<dbReference type="Proteomes" id="UP000249590">
    <property type="component" value="Unassembled WGS sequence"/>
</dbReference>
<dbReference type="RefSeq" id="WP_111343675.1">
    <property type="nucleotide sequence ID" value="NZ_JAIWKD010000001.1"/>
</dbReference>
<keyword evidence="1" id="KW-0812">Transmembrane</keyword>
<evidence type="ECO:0000313" key="3">
    <source>
        <dbReference type="Proteomes" id="UP000249590"/>
    </source>
</evidence>
<dbReference type="Gene3D" id="3.40.50.880">
    <property type="match status" value="1"/>
</dbReference>
<organism evidence="2 3">
    <name type="scientific">Acuticoccus sediminis</name>
    <dbReference type="NCBI Taxonomy" id="2184697"/>
    <lineage>
        <taxon>Bacteria</taxon>
        <taxon>Pseudomonadati</taxon>
        <taxon>Pseudomonadota</taxon>
        <taxon>Alphaproteobacteria</taxon>
        <taxon>Hyphomicrobiales</taxon>
        <taxon>Amorphaceae</taxon>
        <taxon>Acuticoccus</taxon>
    </lineage>
</organism>
<protein>
    <recommendedName>
        <fullName evidence="4">Glutamine amidotransferase domain-containing protein</fullName>
    </recommendedName>
</protein>
<comment type="caution">
    <text evidence="2">The sequence shown here is derived from an EMBL/GenBank/DDBJ whole genome shotgun (WGS) entry which is preliminary data.</text>
</comment>
<evidence type="ECO:0000313" key="2">
    <source>
        <dbReference type="EMBL" id="RAI04299.1"/>
    </source>
</evidence>
<evidence type="ECO:0000256" key="1">
    <source>
        <dbReference type="SAM" id="Phobius"/>
    </source>
</evidence>
<keyword evidence="1" id="KW-0472">Membrane</keyword>
<keyword evidence="3" id="KW-1185">Reference proteome</keyword>
<dbReference type="AlphaFoldDB" id="A0A8B2P6T4"/>
<gene>
    <name evidence="2" type="ORF">DLJ53_07600</name>
</gene>
<name>A0A8B2P6T4_9HYPH</name>
<reference evidence="2 3" key="1">
    <citation type="submission" date="2018-05" db="EMBL/GenBank/DDBJ databases">
        <title>Acuticoccus sediminis sp. nov., isolated from deep-sea sediment of Indian Ocean.</title>
        <authorList>
            <person name="Liu X."/>
            <person name="Lai Q."/>
            <person name="Du Y."/>
            <person name="Sun F."/>
            <person name="Zhang X."/>
            <person name="Wang S."/>
            <person name="Shao Z."/>
        </authorList>
    </citation>
    <scope>NUCLEOTIDE SEQUENCE [LARGE SCALE GENOMIC DNA]</scope>
    <source>
        <strain evidence="2 3">PTG4-2</strain>
    </source>
</reference>
<dbReference type="InterPro" id="IPR029062">
    <property type="entry name" value="Class_I_gatase-like"/>
</dbReference>
<dbReference type="EMBL" id="QHHQ01000001">
    <property type="protein sequence ID" value="RAI04299.1"/>
    <property type="molecule type" value="Genomic_DNA"/>
</dbReference>
<sequence length="684" mass="73984">MTDFEFAFSPYVPIWVVAVFAVLALTLAGIGLARRVRGSGLRIAAAILFALALLNPALQREVREPLSGVVAVVVDHSQSQRTAGRVATTDAVAADLVARLEATPQLEVRTLTVDRPQADRDGTILFEPLADLLGDVPPDRIAGAILVTDGQVHDVPKTAPFQAPVHALIVGDENERDRRVEIVAAPRFGLVGSKQTIVVKVEDPVAQGETVELTVRADDQLTETRIARIGEPIELTVDIGHGGDNFYEFEVANVEDELTTVNNAAVAIVEGVRENLRVLLVSGEPHAGERTWRNLLKSDASVDLVHFTILRPPEKQDGTPINELSLIAFPTRELFSQKIDEFDLIVFDRYHRRNVLPALYFDNIAQYVLNGGAVLVAAGPDYAGPRSIYHTPLAATLPVAPSGSILEKPFRPTVSDLGHRHPVTRELPGGNEDPPAWSEWFRQVEAVPTAGETVMTGADGNPLLVLSREGEGRVATMLSDHIWLWARGFDGGGPHVPLLRRLSHWLMKEPELEEEALRVVTGSGTLVVERQTLADTAAPVTLTTPSGETQELTLEEAEPGLWRATVEAPDMGLYRATDGRLTALGHVGPANPVEARDLTSTTDVLEPVAEATRGSVRRVADGGDAPRILMRPDGRSTSGSDWIGLKRSEASELTGVERVPLFAGLLGLALLLAGLSSTWWREGR</sequence>
<dbReference type="SUPFAM" id="SSF52317">
    <property type="entry name" value="Class I glutamine amidotransferase-like"/>
    <property type="match status" value="1"/>
</dbReference>
<feature type="transmembrane region" description="Helical" evidence="1">
    <location>
        <begin position="12"/>
        <end position="33"/>
    </location>
</feature>
<keyword evidence="1" id="KW-1133">Transmembrane helix</keyword>
<dbReference type="PANTHER" id="PTHR37947:SF1">
    <property type="entry name" value="BLL2462 PROTEIN"/>
    <property type="match status" value="1"/>
</dbReference>